<evidence type="ECO:0000313" key="3">
    <source>
        <dbReference type="Proteomes" id="UP000030752"/>
    </source>
</evidence>
<evidence type="ECO:0000256" key="1">
    <source>
        <dbReference type="SAM" id="MobiDB-lite"/>
    </source>
</evidence>
<dbReference type="GeneID" id="19976775"/>
<dbReference type="eggNOG" id="ENOG502T517">
    <property type="taxonomic scope" value="Eukaryota"/>
</dbReference>
<name>W2SCE6_CYPE1</name>
<feature type="region of interest" description="Disordered" evidence="1">
    <location>
        <begin position="26"/>
        <end position="50"/>
    </location>
</feature>
<evidence type="ECO:0000313" key="2">
    <source>
        <dbReference type="EMBL" id="ETN45604.1"/>
    </source>
</evidence>
<organism evidence="2 3">
    <name type="scientific">Cyphellophora europaea (strain CBS 101466)</name>
    <name type="common">Phialophora europaea</name>
    <dbReference type="NCBI Taxonomy" id="1220924"/>
    <lineage>
        <taxon>Eukaryota</taxon>
        <taxon>Fungi</taxon>
        <taxon>Dikarya</taxon>
        <taxon>Ascomycota</taxon>
        <taxon>Pezizomycotina</taxon>
        <taxon>Eurotiomycetes</taxon>
        <taxon>Chaetothyriomycetidae</taxon>
        <taxon>Chaetothyriales</taxon>
        <taxon>Cyphellophoraceae</taxon>
        <taxon>Cyphellophora</taxon>
    </lineage>
</organism>
<dbReference type="InParanoid" id="W2SCE6"/>
<dbReference type="Proteomes" id="UP000030752">
    <property type="component" value="Unassembled WGS sequence"/>
</dbReference>
<dbReference type="HOGENOM" id="CLU_032492_0_0_1"/>
<dbReference type="RefSeq" id="XP_008712332.1">
    <property type="nucleotide sequence ID" value="XM_008714110.1"/>
</dbReference>
<protein>
    <submittedName>
        <fullName evidence="2">Uncharacterized protein</fullName>
    </submittedName>
</protein>
<dbReference type="VEuPathDB" id="FungiDB:HMPREF1541_09436"/>
<accession>W2SCE6</accession>
<proteinExistence type="predicted"/>
<keyword evidence="3" id="KW-1185">Reference proteome</keyword>
<reference evidence="2 3" key="1">
    <citation type="submission" date="2013-03" db="EMBL/GenBank/DDBJ databases">
        <title>The Genome Sequence of Phialophora europaea CBS 101466.</title>
        <authorList>
            <consortium name="The Broad Institute Genomics Platform"/>
            <person name="Cuomo C."/>
            <person name="de Hoog S."/>
            <person name="Gorbushina A."/>
            <person name="Walker B."/>
            <person name="Young S.K."/>
            <person name="Zeng Q."/>
            <person name="Gargeya S."/>
            <person name="Fitzgerald M."/>
            <person name="Haas B."/>
            <person name="Abouelleil A."/>
            <person name="Allen A.W."/>
            <person name="Alvarado L."/>
            <person name="Arachchi H.M."/>
            <person name="Berlin A.M."/>
            <person name="Chapman S.B."/>
            <person name="Gainer-Dewar J."/>
            <person name="Goldberg J."/>
            <person name="Griggs A."/>
            <person name="Gujja S."/>
            <person name="Hansen M."/>
            <person name="Howarth C."/>
            <person name="Imamovic A."/>
            <person name="Ireland A."/>
            <person name="Larimer J."/>
            <person name="McCowan C."/>
            <person name="Murphy C."/>
            <person name="Pearson M."/>
            <person name="Poon T.W."/>
            <person name="Priest M."/>
            <person name="Roberts A."/>
            <person name="Saif S."/>
            <person name="Shea T."/>
            <person name="Sisk P."/>
            <person name="Sykes S."/>
            <person name="Wortman J."/>
            <person name="Nusbaum C."/>
            <person name="Birren B."/>
        </authorList>
    </citation>
    <scope>NUCLEOTIDE SEQUENCE [LARGE SCALE GENOMIC DNA]</scope>
    <source>
        <strain evidence="2 3">CBS 101466</strain>
    </source>
</reference>
<gene>
    <name evidence="2" type="ORF">HMPREF1541_09436</name>
</gene>
<sequence length="662" mass="74513">MASVKVLKGEQLLAWELAKKQGTAGTLRQQLGARRGEPAPTPSSLSTPPAWFDPARATVGRAAKVYPEASLLGAPEDVRLLIYNFMELDAKDTASDLSTTPTTTYDSLLLVSRQFYHELDTAYWQHWLVRQNKIKAFLNMPFFKEGVEFCSKTGKVSLVSKSLVLRSFKSLSLEVPLDLHPKLLGALKVAIQTLPLTELKLLFTGKDAYGTETNLGSCGLQQEKSSRQLPVSGQRFAYRAEFINTLMKLRNLDTLVLSNANVPVTFNQVINNKPNLTKLSIIPDKRTSLSYEWESAARNAYDPTLRHAAFGAAIPLDVKNLPPLLELEISANAMVWSSSVVKHSLVTVEKLSWIVPKPSHQAGPVPGSNLNWLRQTKDLLHLAAMRADRVKLKSLRICIEPTIYDNALSHLRYDRHEVGELIASLKADVKDITSLRNFELHMDYLSDFAHNGFDFVTSLGDNLERYYISDKLIVTDNEKIPSAYVPHNEELTAHNEFLTEDTDHLAVGTQTLSVHHYLVRHLTIDNFGVLSFSPFHLKDSNHAPPGEEDATRTDRILNRKNLVFLAYQYTDKRNNLLRVVEAADGASTPPAKDLEVYDEDRVRLLRLNGRLLDRERNKHMYAVGYKPPTAANEVAVGIDQRPARRYPVVIRHDSHDHWMCKS</sequence>
<dbReference type="OrthoDB" id="10645353at2759"/>
<dbReference type="EMBL" id="KB822712">
    <property type="protein sequence ID" value="ETN45604.1"/>
    <property type="molecule type" value="Genomic_DNA"/>
</dbReference>
<dbReference type="AlphaFoldDB" id="W2SCE6"/>